<dbReference type="WBParaSite" id="L893_g8540.t1">
    <property type="protein sequence ID" value="L893_g8540.t1"/>
    <property type="gene ID" value="L893_g8540"/>
</dbReference>
<reference evidence="2" key="1">
    <citation type="submission" date="2016-11" db="UniProtKB">
        <authorList>
            <consortium name="WormBaseParasite"/>
        </authorList>
    </citation>
    <scope>IDENTIFICATION</scope>
</reference>
<protein>
    <submittedName>
        <fullName evidence="2">Nucleoporin_N domain-containing protein</fullName>
    </submittedName>
</protein>
<evidence type="ECO:0000313" key="1">
    <source>
        <dbReference type="Proteomes" id="UP000095287"/>
    </source>
</evidence>
<keyword evidence="1" id="KW-1185">Reference proteome</keyword>
<organism evidence="1 2">
    <name type="scientific">Steinernema glaseri</name>
    <dbReference type="NCBI Taxonomy" id="37863"/>
    <lineage>
        <taxon>Eukaryota</taxon>
        <taxon>Metazoa</taxon>
        <taxon>Ecdysozoa</taxon>
        <taxon>Nematoda</taxon>
        <taxon>Chromadorea</taxon>
        <taxon>Rhabditida</taxon>
        <taxon>Tylenchina</taxon>
        <taxon>Panagrolaimomorpha</taxon>
        <taxon>Strongyloidoidea</taxon>
        <taxon>Steinernematidae</taxon>
        <taxon>Steinernema</taxon>
    </lineage>
</organism>
<proteinExistence type="predicted"/>
<dbReference type="Proteomes" id="UP000095287">
    <property type="component" value="Unplaced"/>
</dbReference>
<dbReference type="AlphaFoldDB" id="A0A1I8ARW5"/>
<evidence type="ECO:0000313" key="2">
    <source>
        <dbReference type="WBParaSite" id="L893_g8540.t1"/>
    </source>
</evidence>
<accession>A0A1I8ARW5</accession>
<sequence>MDAEFLLRVKEDRDRLISSIVVAGNFAYVASHGKFSFGHMFSPQHCTFPCIDVYDIRTKQQIVLTDDETLSVPHFHKTQLYKDGNKVKLLVGSIGIHEYEVVFDVQTKSLTSMLKSSISYDESIMTSFKLLSSGVLKAESLFSERTIFSMRSGQGIVKESEQRTFTTLIALSCAEREAKVPQCRMGELADFAVVEQLVQLVVIEAVQSPNPAYVGVAWASSDAVIENRRFYTMSQSANT</sequence>
<name>A0A1I8ARW5_9BILA</name>